<dbReference type="Proteomes" id="UP000192708">
    <property type="component" value="Unassembled WGS sequence"/>
</dbReference>
<feature type="transmembrane region" description="Helical" evidence="1">
    <location>
        <begin position="20"/>
        <end position="44"/>
    </location>
</feature>
<organism evidence="2 3">
    <name type="scientific">Polynucleobacter kasalickyi</name>
    <dbReference type="NCBI Taxonomy" id="1938817"/>
    <lineage>
        <taxon>Bacteria</taxon>
        <taxon>Pseudomonadati</taxon>
        <taxon>Pseudomonadota</taxon>
        <taxon>Betaproteobacteria</taxon>
        <taxon>Burkholderiales</taxon>
        <taxon>Burkholderiaceae</taxon>
        <taxon>Polynucleobacter</taxon>
    </lineage>
</organism>
<dbReference type="STRING" id="1938817.SAMN06296008_101267"/>
<sequence>MNEWHNEPKEEINKKMITLISMLAGATCLAILFAITAAHIGYVFG</sequence>
<accession>A0A1W1Y3M7</accession>
<keyword evidence="1" id="KW-0472">Membrane</keyword>
<protein>
    <submittedName>
        <fullName evidence="2">Uncharacterized protein</fullName>
    </submittedName>
</protein>
<dbReference type="EMBL" id="FWXJ01000001">
    <property type="protein sequence ID" value="SMC30762.1"/>
    <property type="molecule type" value="Genomic_DNA"/>
</dbReference>
<reference evidence="2 3" key="1">
    <citation type="submission" date="2017-04" db="EMBL/GenBank/DDBJ databases">
        <authorList>
            <person name="Afonso C.L."/>
            <person name="Miller P.J."/>
            <person name="Scott M.A."/>
            <person name="Spackman E."/>
            <person name="Goraichik I."/>
            <person name="Dimitrov K.M."/>
            <person name="Suarez D.L."/>
            <person name="Swayne D.E."/>
        </authorList>
    </citation>
    <scope>NUCLEOTIDE SEQUENCE [LARGE SCALE GENOMIC DNA]</scope>
    <source>
        <strain evidence="2 3">VK13</strain>
    </source>
</reference>
<evidence type="ECO:0000313" key="3">
    <source>
        <dbReference type="Proteomes" id="UP000192708"/>
    </source>
</evidence>
<evidence type="ECO:0000313" key="2">
    <source>
        <dbReference type="EMBL" id="SMC30762.1"/>
    </source>
</evidence>
<evidence type="ECO:0000256" key="1">
    <source>
        <dbReference type="SAM" id="Phobius"/>
    </source>
</evidence>
<keyword evidence="1" id="KW-0812">Transmembrane</keyword>
<gene>
    <name evidence="2" type="ORF">SAMN06296008_101267</name>
</gene>
<keyword evidence="3" id="KW-1185">Reference proteome</keyword>
<proteinExistence type="predicted"/>
<name>A0A1W1Y3M7_9BURK</name>
<keyword evidence="1" id="KW-1133">Transmembrane helix</keyword>
<dbReference type="RefSeq" id="WP_200806851.1">
    <property type="nucleotide sequence ID" value="NZ_FWXJ01000001.1"/>
</dbReference>
<dbReference type="AlphaFoldDB" id="A0A1W1Y3M7"/>